<gene>
    <name evidence="1" type="ORF">TEOVI_000752600</name>
</gene>
<dbReference type="EMBL" id="CZPT02000919">
    <property type="protein sequence ID" value="SCU68196.1"/>
    <property type="molecule type" value="Genomic_DNA"/>
</dbReference>
<dbReference type="RefSeq" id="XP_067079399.1">
    <property type="nucleotide sequence ID" value="XM_067223298.1"/>
</dbReference>
<name>A0A1G4I8B7_TRYEQ</name>
<keyword evidence="2" id="KW-1185">Reference proteome</keyword>
<sequence>MLRSTAACLGGQRKWWKEGRPDFGRAAARRMQLERRRLEASTHPPPVDPTAQQACVLYRRLLKAGHQQLLVTDKSYYARKVRHEFEVTARQTSARVRGIMYERGQWLVENKLGGIV</sequence>
<dbReference type="VEuPathDB" id="TriTrypDB:TEOVI_000752600"/>
<proteinExistence type="predicted"/>
<comment type="caution">
    <text evidence="1">The sequence shown here is derived from an EMBL/GenBank/DDBJ whole genome shotgun (WGS) entry which is preliminary data.</text>
</comment>
<dbReference type="AlphaFoldDB" id="A0A1G4I8B7"/>
<dbReference type="Proteomes" id="UP000195570">
    <property type="component" value="Unassembled WGS sequence"/>
</dbReference>
<protein>
    <submittedName>
        <fullName evidence="1">Complex1_LYR-like, putative</fullName>
    </submittedName>
</protein>
<accession>A0A1G4I8B7</accession>
<evidence type="ECO:0000313" key="1">
    <source>
        <dbReference type="EMBL" id="SCU68196.1"/>
    </source>
</evidence>
<reference evidence="1" key="1">
    <citation type="submission" date="2016-09" db="EMBL/GenBank/DDBJ databases">
        <authorList>
            <person name="Hebert L."/>
            <person name="Moumen B."/>
        </authorList>
    </citation>
    <scope>NUCLEOTIDE SEQUENCE [LARGE SCALE GENOMIC DNA]</scope>
    <source>
        <strain evidence="1">OVI</strain>
    </source>
</reference>
<dbReference type="GeneID" id="92381460"/>
<evidence type="ECO:0000313" key="2">
    <source>
        <dbReference type="Proteomes" id="UP000195570"/>
    </source>
</evidence>
<organism evidence="1 2">
    <name type="scientific">Trypanosoma equiperdum</name>
    <dbReference type="NCBI Taxonomy" id="5694"/>
    <lineage>
        <taxon>Eukaryota</taxon>
        <taxon>Discoba</taxon>
        <taxon>Euglenozoa</taxon>
        <taxon>Kinetoplastea</taxon>
        <taxon>Metakinetoplastina</taxon>
        <taxon>Trypanosomatida</taxon>
        <taxon>Trypanosomatidae</taxon>
        <taxon>Trypanosoma</taxon>
    </lineage>
</organism>